<organism evidence="2 3">
    <name type="scientific">Haloplanus rubicundus</name>
    <dbReference type="NCBI Taxonomy" id="1547898"/>
    <lineage>
        <taxon>Archaea</taxon>
        <taxon>Methanobacteriati</taxon>
        <taxon>Methanobacteriota</taxon>
        <taxon>Stenosarchaea group</taxon>
        <taxon>Halobacteria</taxon>
        <taxon>Halobacteriales</taxon>
        <taxon>Haloferacaceae</taxon>
        <taxon>Haloplanus</taxon>
    </lineage>
</organism>
<sequence>MGSTLLSASSLGEFDPDKVTTDPFLRPTDASPGLSTSLPDGDERTHHRPRQRTVGSIGEYGLVLFETTSRVFALPEAHPRESQLLVETGSPVAIERGDKWELLADDDRRRTLGKAMIDDHANGVAHEVILSLTDGDNSVSRVNGHRRSLVRYWDYFRGDDLPEEQAEYFAEADTEELLGERVSALQLTPRGFVAIEHSDTPVAERGETTRRTETVLAYLLEEALDDETHTRQRSDEERPRRGGSGE</sequence>
<reference evidence="2 3" key="1">
    <citation type="submission" date="2018-07" db="EMBL/GenBank/DDBJ databases">
        <title>Genome sequences of Haloplanus sp. CBA1112.</title>
        <authorList>
            <person name="Kim Y.B."/>
            <person name="Roh S.W."/>
        </authorList>
    </citation>
    <scope>NUCLEOTIDE SEQUENCE [LARGE SCALE GENOMIC DNA]</scope>
    <source>
        <strain evidence="2 3">CBA1112</strain>
        <plasmid evidence="3">pcba1112-01</plasmid>
    </source>
</reference>
<feature type="region of interest" description="Disordered" evidence="1">
    <location>
        <begin position="221"/>
        <end position="246"/>
    </location>
</feature>
<dbReference type="Proteomes" id="UP000252985">
    <property type="component" value="Plasmid pCBA1112-01"/>
</dbReference>
<dbReference type="KEGG" id="haq:DU484_00365"/>
<proteinExistence type="predicted"/>
<protein>
    <submittedName>
        <fullName evidence="2">Uncharacterized protein</fullName>
    </submittedName>
</protein>
<accession>A0A345E8A0</accession>
<dbReference type="EMBL" id="CP031147">
    <property type="protein sequence ID" value="AXG08422.1"/>
    <property type="molecule type" value="Genomic_DNA"/>
</dbReference>
<feature type="compositionally biased region" description="Basic and acidic residues" evidence="1">
    <location>
        <begin position="226"/>
        <end position="240"/>
    </location>
</feature>
<feature type="region of interest" description="Disordered" evidence="1">
    <location>
        <begin position="1"/>
        <end position="53"/>
    </location>
</feature>
<gene>
    <name evidence="2" type="ORF">DU484_00365</name>
</gene>
<name>A0A345E8A0_9EURY</name>
<feature type="compositionally biased region" description="Polar residues" evidence="1">
    <location>
        <begin position="1"/>
        <end position="10"/>
    </location>
</feature>
<evidence type="ECO:0000313" key="3">
    <source>
        <dbReference type="Proteomes" id="UP000252985"/>
    </source>
</evidence>
<keyword evidence="2" id="KW-0614">Plasmid</keyword>
<geneLocation type="plasmid" evidence="3">
    <name>pcba1112-01</name>
</geneLocation>
<evidence type="ECO:0000256" key="1">
    <source>
        <dbReference type="SAM" id="MobiDB-lite"/>
    </source>
</evidence>
<evidence type="ECO:0000313" key="2">
    <source>
        <dbReference type="EMBL" id="AXG08422.1"/>
    </source>
</evidence>
<dbReference type="AlphaFoldDB" id="A0A345E8A0"/>